<accession>A0A1C5HT97</accession>
<gene>
    <name evidence="1" type="ORF">GA0070560_105314</name>
</gene>
<dbReference type="EMBL" id="FMDN01000005">
    <property type="protein sequence ID" value="SCG48821.1"/>
    <property type="molecule type" value="Genomic_DNA"/>
</dbReference>
<sequence>MIGALHAVRAESPEIEGEELPAELMEVTGLGREQISTALRYHANHSAEIDQLVRADHEATEREERLWQAEQGLLKRHSA</sequence>
<proteinExistence type="predicted"/>
<keyword evidence="2" id="KW-1185">Reference proteome</keyword>
<organism evidence="1 2">
    <name type="scientific">Micromonospora halophytica</name>
    <dbReference type="NCBI Taxonomy" id="47864"/>
    <lineage>
        <taxon>Bacteria</taxon>
        <taxon>Bacillati</taxon>
        <taxon>Actinomycetota</taxon>
        <taxon>Actinomycetes</taxon>
        <taxon>Micromonosporales</taxon>
        <taxon>Micromonosporaceae</taxon>
        <taxon>Micromonospora</taxon>
    </lineage>
</organism>
<evidence type="ECO:0008006" key="3">
    <source>
        <dbReference type="Google" id="ProtNLM"/>
    </source>
</evidence>
<protein>
    <recommendedName>
        <fullName evidence="3">DUF433 domain-containing protein</fullName>
    </recommendedName>
</protein>
<dbReference type="OrthoDB" id="4552565at2"/>
<name>A0A1C5HT97_9ACTN</name>
<dbReference type="AlphaFoldDB" id="A0A1C5HT97"/>
<reference evidence="2" key="1">
    <citation type="submission" date="2016-06" db="EMBL/GenBank/DDBJ databases">
        <authorList>
            <person name="Varghese N."/>
        </authorList>
    </citation>
    <scope>NUCLEOTIDE SEQUENCE [LARGE SCALE GENOMIC DNA]</scope>
    <source>
        <strain evidence="2">DSM 43171</strain>
    </source>
</reference>
<dbReference type="RefSeq" id="WP_091294373.1">
    <property type="nucleotide sequence ID" value="NZ_FMDN01000005.1"/>
</dbReference>
<dbReference type="Proteomes" id="UP000199408">
    <property type="component" value="Unassembled WGS sequence"/>
</dbReference>
<evidence type="ECO:0000313" key="1">
    <source>
        <dbReference type="EMBL" id="SCG48821.1"/>
    </source>
</evidence>
<evidence type="ECO:0000313" key="2">
    <source>
        <dbReference type="Proteomes" id="UP000199408"/>
    </source>
</evidence>